<comment type="caution">
    <text evidence="1">The sequence shown here is derived from an EMBL/GenBank/DDBJ whole genome shotgun (WGS) entry which is preliminary data.</text>
</comment>
<dbReference type="AlphaFoldDB" id="A0A8X6NBV9"/>
<dbReference type="Proteomes" id="UP000887013">
    <property type="component" value="Unassembled WGS sequence"/>
</dbReference>
<sequence length="72" mass="7657">MGGEEETVSLPPTSAMHLNIVSILALFRPQEVGWALTEGGVTQQTMMNNYLPTYELRCSGGSNGLAACRAGQ</sequence>
<protein>
    <submittedName>
        <fullName evidence="1">Uncharacterized protein</fullName>
    </submittedName>
</protein>
<gene>
    <name evidence="1" type="ORF">NPIL_26681</name>
</gene>
<evidence type="ECO:0000313" key="2">
    <source>
        <dbReference type="Proteomes" id="UP000887013"/>
    </source>
</evidence>
<accession>A0A8X6NBV9</accession>
<reference evidence="1" key="1">
    <citation type="submission" date="2020-08" db="EMBL/GenBank/DDBJ databases">
        <title>Multicomponent nature underlies the extraordinary mechanical properties of spider dragline silk.</title>
        <authorList>
            <person name="Kono N."/>
            <person name="Nakamura H."/>
            <person name="Mori M."/>
            <person name="Yoshida Y."/>
            <person name="Ohtoshi R."/>
            <person name="Malay A.D."/>
            <person name="Moran D.A.P."/>
            <person name="Tomita M."/>
            <person name="Numata K."/>
            <person name="Arakawa K."/>
        </authorList>
    </citation>
    <scope>NUCLEOTIDE SEQUENCE</scope>
</reference>
<organism evidence="1 2">
    <name type="scientific">Nephila pilipes</name>
    <name type="common">Giant wood spider</name>
    <name type="synonym">Nephila maculata</name>
    <dbReference type="NCBI Taxonomy" id="299642"/>
    <lineage>
        <taxon>Eukaryota</taxon>
        <taxon>Metazoa</taxon>
        <taxon>Ecdysozoa</taxon>
        <taxon>Arthropoda</taxon>
        <taxon>Chelicerata</taxon>
        <taxon>Arachnida</taxon>
        <taxon>Araneae</taxon>
        <taxon>Araneomorphae</taxon>
        <taxon>Entelegynae</taxon>
        <taxon>Araneoidea</taxon>
        <taxon>Nephilidae</taxon>
        <taxon>Nephila</taxon>
    </lineage>
</organism>
<proteinExistence type="predicted"/>
<keyword evidence="2" id="KW-1185">Reference proteome</keyword>
<evidence type="ECO:0000313" key="1">
    <source>
        <dbReference type="EMBL" id="GFT05150.1"/>
    </source>
</evidence>
<dbReference type="EMBL" id="BMAW01102626">
    <property type="protein sequence ID" value="GFT05150.1"/>
    <property type="molecule type" value="Genomic_DNA"/>
</dbReference>
<name>A0A8X6NBV9_NEPPI</name>